<sequence>MSSRPEGKTASQFVSLTMRLKDKLQPPRIRSSERIKQTLSQKPKPCDLNMQHTLQHKRAVVSSLQYFKALVDRLGVDRLGVDRLVLDPSVVGGLLGGASSGVLEAVQTLVQLEPHLHRSLFAGPIR</sequence>
<name>A0A4Z2HHH2_9TELE</name>
<dbReference type="AlphaFoldDB" id="A0A4Z2HHH2"/>
<gene>
    <name evidence="1" type="ORF">EYF80_024505</name>
</gene>
<accession>A0A4Z2HHH2</accession>
<dbReference type="EMBL" id="SRLO01000238">
    <property type="protein sequence ID" value="TNN65216.1"/>
    <property type="molecule type" value="Genomic_DNA"/>
</dbReference>
<reference evidence="1 2" key="1">
    <citation type="submission" date="2019-03" db="EMBL/GenBank/DDBJ databases">
        <title>First draft genome of Liparis tanakae, snailfish: a comprehensive survey of snailfish specific genes.</title>
        <authorList>
            <person name="Kim W."/>
            <person name="Song I."/>
            <person name="Jeong J.-H."/>
            <person name="Kim D."/>
            <person name="Kim S."/>
            <person name="Ryu S."/>
            <person name="Song J.Y."/>
            <person name="Lee S.K."/>
        </authorList>
    </citation>
    <scope>NUCLEOTIDE SEQUENCE [LARGE SCALE GENOMIC DNA]</scope>
    <source>
        <tissue evidence="1">Muscle</tissue>
    </source>
</reference>
<organism evidence="1 2">
    <name type="scientific">Liparis tanakae</name>
    <name type="common">Tanaka's snailfish</name>
    <dbReference type="NCBI Taxonomy" id="230148"/>
    <lineage>
        <taxon>Eukaryota</taxon>
        <taxon>Metazoa</taxon>
        <taxon>Chordata</taxon>
        <taxon>Craniata</taxon>
        <taxon>Vertebrata</taxon>
        <taxon>Euteleostomi</taxon>
        <taxon>Actinopterygii</taxon>
        <taxon>Neopterygii</taxon>
        <taxon>Teleostei</taxon>
        <taxon>Neoteleostei</taxon>
        <taxon>Acanthomorphata</taxon>
        <taxon>Eupercaria</taxon>
        <taxon>Perciformes</taxon>
        <taxon>Cottioidei</taxon>
        <taxon>Cottales</taxon>
        <taxon>Liparidae</taxon>
        <taxon>Liparis</taxon>
    </lineage>
</organism>
<proteinExistence type="predicted"/>
<evidence type="ECO:0000313" key="2">
    <source>
        <dbReference type="Proteomes" id="UP000314294"/>
    </source>
</evidence>
<protein>
    <submittedName>
        <fullName evidence="1">Uncharacterized protein</fullName>
    </submittedName>
</protein>
<dbReference type="OrthoDB" id="25179at2759"/>
<evidence type="ECO:0000313" key="1">
    <source>
        <dbReference type="EMBL" id="TNN65216.1"/>
    </source>
</evidence>
<keyword evidence="2" id="KW-1185">Reference proteome</keyword>
<comment type="caution">
    <text evidence="1">The sequence shown here is derived from an EMBL/GenBank/DDBJ whole genome shotgun (WGS) entry which is preliminary data.</text>
</comment>
<dbReference type="Proteomes" id="UP000314294">
    <property type="component" value="Unassembled WGS sequence"/>
</dbReference>